<accession>A0A6B2LSQ9</accession>
<feature type="region of interest" description="Disordered" evidence="1">
    <location>
        <begin position="26"/>
        <end position="109"/>
    </location>
</feature>
<evidence type="ECO:0000256" key="1">
    <source>
        <dbReference type="SAM" id="MobiDB-lite"/>
    </source>
</evidence>
<feature type="compositionally biased region" description="Basic and acidic residues" evidence="1">
    <location>
        <begin position="100"/>
        <end position="109"/>
    </location>
</feature>
<proteinExistence type="predicted"/>
<organism evidence="2">
    <name type="scientific">Arcella intermedia</name>
    <dbReference type="NCBI Taxonomy" id="1963864"/>
    <lineage>
        <taxon>Eukaryota</taxon>
        <taxon>Amoebozoa</taxon>
        <taxon>Tubulinea</taxon>
        <taxon>Elardia</taxon>
        <taxon>Arcellinida</taxon>
        <taxon>Sphaerothecina</taxon>
        <taxon>Arcellidae</taxon>
        <taxon>Arcella</taxon>
    </lineage>
</organism>
<feature type="compositionally biased region" description="Basic and acidic residues" evidence="1">
    <location>
        <begin position="39"/>
        <end position="49"/>
    </location>
</feature>
<dbReference type="EMBL" id="GIBP01010968">
    <property type="protein sequence ID" value="NDV39937.1"/>
    <property type="molecule type" value="Transcribed_RNA"/>
</dbReference>
<evidence type="ECO:0000313" key="2">
    <source>
        <dbReference type="EMBL" id="NDV39937.1"/>
    </source>
</evidence>
<reference evidence="2" key="1">
    <citation type="journal article" date="2020" name="J. Eukaryot. Microbiol.">
        <title>De novo Sequencing, Assembly and Annotation of the Transcriptome for the Free-Living Testate Amoeba Arcella intermedia.</title>
        <authorList>
            <person name="Ribeiro G.M."/>
            <person name="Porfirio-Sousa A.L."/>
            <person name="Maurer-Alcala X.X."/>
            <person name="Katz L.A."/>
            <person name="Lahr D.J.G."/>
        </authorList>
    </citation>
    <scope>NUCLEOTIDE SEQUENCE</scope>
</reference>
<dbReference type="AlphaFoldDB" id="A0A6B2LSQ9"/>
<protein>
    <submittedName>
        <fullName evidence="2">Uncharacterized protein</fullName>
    </submittedName>
</protein>
<name>A0A6B2LSQ9_9EUKA</name>
<feature type="compositionally biased region" description="Gly residues" evidence="1">
    <location>
        <begin position="80"/>
        <end position="95"/>
    </location>
</feature>
<sequence length="109" mass="11014">MAIDCFLQNLSVFLLNDSLCSLSVLSGDSSSNLDPIKPLTDRRALRREPGPGPGPPEARAERVGAERVGAEGVEAEEGVGEGGPAEGVSGAGGGEVVEAEGVRVEGGEV</sequence>
<feature type="compositionally biased region" description="Basic and acidic residues" evidence="1">
    <location>
        <begin position="58"/>
        <end position="69"/>
    </location>
</feature>